<accession>A0A514A046</accession>
<keyword evidence="2" id="KW-1185">Reference proteome</keyword>
<protein>
    <submittedName>
        <fullName evidence="1">Uncharacterized protein</fullName>
    </submittedName>
</protein>
<dbReference type="EMBL" id="MK838112">
    <property type="protein sequence ID" value="QDH46633.1"/>
    <property type="molecule type" value="Genomic_DNA"/>
</dbReference>
<sequence>MVKSVYTEDLKSSASGMSVRVRLPVPELRIRSATPKITLK</sequence>
<proteinExistence type="predicted"/>
<evidence type="ECO:0000313" key="2">
    <source>
        <dbReference type="Proteomes" id="UP000319466"/>
    </source>
</evidence>
<organism evidence="1 2">
    <name type="scientific">Aeromonas phage LAh_6</name>
    <dbReference type="NCBI Taxonomy" id="2591030"/>
    <lineage>
        <taxon>Viruses</taxon>
        <taxon>Duplodnaviria</taxon>
        <taxon>Heunggongvirae</taxon>
        <taxon>Uroviricota</taxon>
        <taxon>Caudoviricetes</taxon>
        <taxon>Grimontviridae</taxon>
        <taxon>Lahexavirus</taxon>
        <taxon>Lahexavirus LAh6</taxon>
    </lineage>
</organism>
<dbReference type="Proteomes" id="UP000319466">
    <property type="component" value="Segment"/>
</dbReference>
<gene>
    <name evidence="1" type="ORF">LAh6_55</name>
</gene>
<name>A0A514A046_9CAUD</name>
<reference evidence="1 2" key="1">
    <citation type="submission" date="2019-04" db="EMBL/GenBank/DDBJ databases">
        <title>Novel bacteriophages capable of disrupting biofilms from clinical strains of Aeromonas hydrophila with intrinsic antibiotic resistance.</title>
        <authorList>
            <person name="Kabwe M."/>
            <person name="Brown T.L."/>
            <person name="Speirs L."/>
            <person name="Ku H."/>
            <person name="Leach M."/>
            <person name="Chan H.T."/>
            <person name="Petrovski S."/>
            <person name="Lock P."/>
            <person name="Tucci J."/>
        </authorList>
    </citation>
    <scope>NUCLEOTIDE SEQUENCE [LARGE SCALE GENOMIC DNA]</scope>
</reference>
<evidence type="ECO:0000313" key="1">
    <source>
        <dbReference type="EMBL" id="QDH46633.1"/>
    </source>
</evidence>